<evidence type="ECO:0000256" key="7">
    <source>
        <dbReference type="SAM" id="Coils"/>
    </source>
</evidence>
<feature type="transmembrane region" description="Helical" evidence="9">
    <location>
        <begin position="1285"/>
        <end position="1306"/>
    </location>
</feature>
<feature type="transmembrane region" description="Helical" evidence="9">
    <location>
        <begin position="441"/>
        <end position="459"/>
    </location>
</feature>
<feature type="domain" description="Chitin synthase chs-1/2 N-terminal putative transporter" evidence="10">
    <location>
        <begin position="36"/>
        <end position="447"/>
    </location>
</feature>
<feature type="transmembrane region" description="Helical" evidence="9">
    <location>
        <begin position="108"/>
        <end position="126"/>
    </location>
</feature>
<proteinExistence type="predicted"/>
<keyword evidence="3" id="KW-0328">Glycosyltransferase</keyword>
<feature type="transmembrane region" description="Helical" evidence="9">
    <location>
        <begin position="274"/>
        <end position="298"/>
    </location>
</feature>
<evidence type="ECO:0000256" key="3">
    <source>
        <dbReference type="ARBA" id="ARBA00022676"/>
    </source>
</evidence>
<evidence type="ECO:0000313" key="12">
    <source>
        <dbReference type="RefSeq" id="XP_013772916.1"/>
    </source>
</evidence>
<feature type="transmembrane region" description="Helical" evidence="9">
    <location>
        <begin position="173"/>
        <end position="193"/>
    </location>
</feature>
<feature type="transmembrane region" description="Helical" evidence="9">
    <location>
        <begin position="902"/>
        <end position="919"/>
    </location>
</feature>
<evidence type="ECO:0000256" key="1">
    <source>
        <dbReference type="ARBA" id="ARBA00004141"/>
    </source>
</evidence>
<name>A0ABM1B1J3_LIMPO</name>
<feature type="transmembrane region" description="Helical" evidence="9">
    <location>
        <begin position="1227"/>
        <end position="1245"/>
    </location>
</feature>
<evidence type="ECO:0000256" key="6">
    <source>
        <dbReference type="ARBA" id="ARBA00023136"/>
    </source>
</evidence>
<sequence length="1515" mass="174571">MEFFQNDGQEPNSVEQKQWDVFVETPVEEDDLTETSKWVDLIMKIMKVITYIITLTIVLSSAVVSKVTLLFMTSHVKEERTVQVCKKGLNLERGKYYQAAIPDEERVAWIWTLFFSLIIPEILTLFRSSRICIFKSHKKPTLRTFFTVFITESLHVLGLVLLVFVVLPDLDVVKAVMLTNCVCFMPGLFGLLSRHNTEERRPLKIFFDIFSLVAQATGFVVWPLVSNNTRCWAIPPAIILVFINCWENYTDKRSPIYLMKILADAKDDLQNSRYFTYVFISVWKMLLIFCSMLVFLLMNMNDVTSLFRGFKVSFQNHSIINDQIRNSAALTESPATTLHLDYPTEISSSAMTPIYVLLVHVFASRLCYICGKFTCKICIQGFSFAFPISLTIPVCVSALIAFCGVQTEEVCFFEKLFPEHSFFWTCPEGEVFADFVSKQYAWMWLFWLLSQTWIVVHIWTPKCERLASTEKLFINPMYVSALIDQSLALNRRRDDEAEIKSEDLDDLEKEETQMAEVYKTEPSHVDIQQHVSSQNARNANNITRIYACATMWHETGEEMFKMLKSVMRMDEDQCARKNAQKFLAVVDPDYYEFQGKTYSVSIFSNVHQVNMKLKPPRKTPTPYGGRLLWIMPGRNKLIAHLKNKEKIRHKKRWSQVMYMYYLLGHKLMECSFTVEQKDKRAENTYILALDGDINFRADAVRLLVDLMKKNKTLGAACGRIHPVGSGAMVLYQKFEYAIGHWLQKATEHMIGCVLCSPGCFSLFRVKALMDDNVMRKYATKSEEPIHYVQYDQGEDRWLCTLLLKRGYRVEYSAASDAYTHCPESFGEFFTQRRRWAPSTMANIMDLLSDYKKTVAINDNISFLYILYQGMLMIGTVLGPGTIFLMLLGSMVAAFRIDNWTSFWANLIPIMFFTIICFVTKNDIQILIAQILSSAYALLMMAVLVGTAIQLTEDGIGSPSAIFLIALVSSFFISAICHPQEFSCIMSGVLYFISVPSMYLLLIIYSLVNLNVVSWGTREVQTNIKQLLEQEQKEEEEIKNKQSKESEIFGWLGFGGNNKEEDGGITCNVANLFKCMFCIYPKANDEKLQLIRVSDQLESLYKKIETLEHRLGTTIGTSFHMKSSIRRHSQKTPESLPTVEEGEDEKERVEYTNQFDESIEEPTLKRDDEKNPYWIEDECLVGSELVYLEEAESTFFKDLIAKYLKPLLKNKEQEARVATELKELRNKVVFGFLMTNALFILIVFLLQLNKNQLHIRWPLGVKSNVTYIPSTKEIKIESEYLKLEPIGLVFATFFATILIIQFIGMGFHRFATFSHILASIELKCCNQKVEDISDDAYIDKHAVNIARQLQKLRGLHDDEVAENTKKGRKRLERRKTIHNLEKRRFQKPGVDSLDMAFHTRLFSISEESPDKPILQNLRCFSRRNTLKALENRRNTVVGRKARLSSVGDTMQFSDSGISDSMTIQRLLHSPRRSIEGISNHAYTLYNDNSESDMQMSVLNETFSENIQDHLKPITDV</sequence>
<dbReference type="EC" id="2.4.1.16" evidence="2"/>
<organism evidence="11 12">
    <name type="scientific">Limulus polyphemus</name>
    <name type="common">Atlantic horseshoe crab</name>
    <dbReference type="NCBI Taxonomy" id="6850"/>
    <lineage>
        <taxon>Eukaryota</taxon>
        <taxon>Metazoa</taxon>
        <taxon>Ecdysozoa</taxon>
        <taxon>Arthropoda</taxon>
        <taxon>Chelicerata</taxon>
        <taxon>Merostomata</taxon>
        <taxon>Xiphosura</taxon>
        <taxon>Limulidae</taxon>
        <taxon>Limulus</taxon>
    </lineage>
</organism>
<protein>
    <recommendedName>
        <fullName evidence="2">chitin synthase</fullName>
        <ecNumber evidence="2">2.4.1.16</ecNumber>
    </recommendedName>
</protein>
<gene>
    <name evidence="12" type="primary">LOC106458013</name>
</gene>
<dbReference type="GeneID" id="106458013"/>
<dbReference type="Proteomes" id="UP000694941">
    <property type="component" value="Unplaced"/>
</dbReference>
<feature type="transmembrane region" description="Helical" evidence="9">
    <location>
        <begin position="48"/>
        <end position="72"/>
    </location>
</feature>
<dbReference type="InterPro" id="IPR029044">
    <property type="entry name" value="Nucleotide-diphossugar_trans"/>
</dbReference>
<dbReference type="PANTHER" id="PTHR22914">
    <property type="entry name" value="CHITIN SYNTHASE"/>
    <property type="match status" value="1"/>
</dbReference>
<dbReference type="InterPro" id="IPR055120">
    <property type="entry name" value="Chs-1/2_IV_N"/>
</dbReference>
<feature type="transmembrane region" description="Helical" evidence="9">
    <location>
        <begin position="988"/>
        <end position="1007"/>
    </location>
</feature>
<dbReference type="CDD" id="cd04190">
    <property type="entry name" value="Chitin_synth_C"/>
    <property type="match status" value="1"/>
</dbReference>
<dbReference type="SUPFAM" id="SSF53448">
    <property type="entry name" value="Nucleotide-diphospho-sugar transferases"/>
    <property type="match status" value="1"/>
</dbReference>
<accession>A0ABM1B1J3</accession>
<feature type="transmembrane region" description="Helical" evidence="9">
    <location>
        <begin position="205"/>
        <end position="226"/>
    </location>
</feature>
<feature type="transmembrane region" description="Helical" evidence="9">
    <location>
        <begin position="926"/>
        <end position="949"/>
    </location>
</feature>
<dbReference type="RefSeq" id="XP_013772916.1">
    <property type="nucleotide sequence ID" value="XM_013917462.2"/>
</dbReference>
<dbReference type="Pfam" id="PF23000">
    <property type="entry name" value="ChitinSynthase_IV_N"/>
    <property type="match status" value="1"/>
</dbReference>
<feature type="coiled-coil region" evidence="7">
    <location>
        <begin position="1016"/>
        <end position="1046"/>
    </location>
</feature>
<evidence type="ECO:0000259" key="10">
    <source>
        <dbReference type="Pfam" id="PF23000"/>
    </source>
</evidence>
<feature type="transmembrane region" description="Helical" evidence="9">
    <location>
        <begin position="232"/>
        <end position="250"/>
    </location>
</feature>
<evidence type="ECO:0000256" key="9">
    <source>
        <dbReference type="SAM" id="Phobius"/>
    </source>
</evidence>
<feature type="transmembrane region" description="Helical" evidence="9">
    <location>
        <begin position="350"/>
        <end position="370"/>
    </location>
</feature>
<comment type="subcellular location">
    <subcellularLocation>
        <location evidence="1">Membrane</location>
        <topology evidence="1">Multi-pass membrane protein</topology>
    </subcellularLocation>
</comment>
<keyword evidence="7" id="KW-0175">Coiled coil</keyword>
<dbReference type="PANTHER" id="PTHR22914:SF42">
    <property type="entry name" value="CHITIN SYNTHASE"/>
    <property type="match status" value="1"/>
</dbReference>
<keyword evidence="11" id="KW-1185">Reference proteome</keyword>
<evidence type="ECO:0000256" key="5">
    <source>
        <dbReference type="ARBA" id="ARBA00022989"/>
    </source>
</evidence>
<feature type="region of interest" description="Disordered" evidence="8">
    <location>
        <begin position="1121"/>
        <end position="1149"/>
    </location>
</feature>
<feature type="transmembrane region" description="Helical" evidence="9">
    <location>
        <begin position="382"/>
        <end position="407"/>
    </location>
</feature>
<feature type="transmembrane region" description="Helical" evidence="9">
    <location>
        <begin position="146"/>
        <end position="167"/>
    </location>
</feature>
<evidence type="ECO:0000256" key="8">
    <source>
        <dbReference type="SAM" id="MobiDB-lite"/>
    </source>
</evidence>
<keyword evidence="4 9" id="KW-0812">Transmembrane</keyword>
<dbReference type="Pfam" id="PF03142">
    <property type="entry name" value="Chitin_synth_2"/>
    <property type="match status" value="1"/>
</dbReference>
<keyword evidence="5 9" id="KW-1133">Transmembrane helix</keyword>
<keyword evidence="3" id="KW-0808">Transferase</keyword>
<evidence type="ECO:0000313" key="11">
    <source>
        <dbReference type="Proteomes" id="UP000694941"/>
    </source>
</evidence>
<feature type="transmembrane region" description="Helical" evidence="9">
    <location>
        <begin position="955"/>
        <end position="976"/>
    </location>
</feature>
<feature type="transmembrane region" description="Helical" evidence="9">
    <location>
        <begin position="871"/>
        <end position="896"/>
    </location>
</feature>
<reference evidence="12" key="1">
    <citation type="submission" date="2025-08" db="UniProtKB">
        <authorList>
            <consortium name="RefSeq"/>
        </authorList>
    </citation>
    <scope>IDENTIFICATION</scope>
    <source>
        <tissue evidence="12">Muscle</tissue>
    </source>
</reference>
<keyword evidence="6 9" id="KW-0472">Membrane</keyword>
<evidence type="ECO:0000256" key="4">
    <source>
        <dbReference type="ARBA" id="ARBA00022692"/>
    </source>
</evidence>
<evidence type="ECO:0000256" key="2">
    <source>
        <dbReference type="ARBA" id="ARBA00012543"/>
    </source>
</evidence>
<dbReference type="InterPro" id="IPR004835">
    <property type="entry name" value="Chitin_synth"/>
</dbReference>